<name>A0A117I5I8_9MYCO</name>
<dbReference type="STRING" id="146020.RMCB_2616"/>
<sequence length="133" mass="13908">MAEPVAALLRRSVGHLADEVPASYRLVLERLGPLVVALDVDGERFALRGGPRLEVADGDVSGGPRITTSRAAILDVLDARIGLHDAVQAGAVNVEGSLDELLQVHDTLLAYVHAAVRAPSLPGLLSALREAPP</sequence>
<dbReference type="AlphaFoldDB" id="A0A117I5I8"/>
<keyword evidence="2" id="KW-1185">Reference proteome</keyword>
<dbReference type="EMBL" id="BCSX01000024">
    <property type="protein sequence ID" value="GAS88520.1"/>
    <property type="molecule type" value="Genomic_DNA"/>
</dbReference>
<dbReference type="Proteomes" id="UP000069620">
    <property type="component" value="Unassembled WGS sequence"/>
</dbReference>
<protein>
    <recommendedName>
        <fullName evidence="3">SCP-2 sterol transfer family protein</fullName>
    </recommendedName>
</protein>
<comment type="caution">
    <text evidence="1">The sequence shown here is derived from an EMBL/GenBank/DDBJ whole genome shotgun (WGS) entry which is preliminary data.</text>
</comment>
<evidence type="ECO:0000313" key="2">
    <source>
        <dbReference type="Proteomes" id="UP000069620"/>
    </source>
</evidence>
<reference evidence="2" key="1">
    <citation type="journal article" date="2016" name="Genome Announc.">
        <title>Draft Genome Sequences of Five Rapidly Growing Mycobacterium Species, M. thermoresistibile, M. fortuitum subsp. acetamidolyticum, M. canariasense, M. brisbanense, and M. novocastrense.</title>
        <authorList>
            <person name="Katahira K."/>
            <person name="Ogura Y."/>
            <person name="Gotoh Y."/>
            <person name="Hayashi T."/>
        </authorList>
    </citation>
    <scope>NUCLEOTIDE SEQUENCE [LARGE SCALE GENOMIC DNA]</scope>
    <source>
        <strain evidence="2">JCM15654</strain>
    </source>
</reference>
<gene>
    <name evidence="1" type="ORF">RMCB_2616</name>
</gene>
<reference evidence="2" key="2">
    <citation type="submission" date="2016-02" db="EMBL/GenBank/DDBJ databases">
        <title>Draft genome sequence of five rapidly growing Mycobacterium species.</title>
        <authorList>
            <person name="Katahira K."/>
            <person name="Gotou Y."/>
            <person name="Iida K."/>
            <person name="Ogura Y."/>
            <person name="Hayashi T."/>
        </authorList>
    </citation>
    <scope>NUCLEOTIDE SEQUENCE [LARGE SCALE GENOMIC DNA]</scope>
    <source>
        <strain evidence="2">JCM15654</strain>
    </source>
</reference>
<evidence type="ECO:0000313" key="1">
    <source>
        <dbReference type="EMBL" id="GAS88520.1"/>
    </source>
</evidence>
<proteinExistence type="predicted"/>
<organism evidence="1 2">
    <name type="scientific">Mycolicibacterium brisbanense</name>
    <dbReference type="NCBI Taxonomy" id="146020"/>
    <lineage>
        <taxon>Bacteria</taxon>
        <taxon>Bacillati</taxon>
        <taxon>Actinomycetota</taxon>
        <taxon>Actinomycetes</taxon>
        <taxon>Mycobacteriales</taxon>
        <taxon>Mycobacteriaceae</taxon>
        <taxon>Mycolicibacterium</taxon>
    </lineage>
</organism>
<dbReference type="RefSeq" id="WP_062829122.1">
    <property type="nucleotide sequence ID" value="NZ_BCSX01000024.1"/>
</dbReference>
<dbReference type="OrthoDB" id="4623663at2"/>
<evidence type="ECO:0008006" key="3">
    <source>
        <dbReference type="Google" id="ProtNLM"/>
    </source>
</evidence>
<accession>A0A117I5I8</accession>